<dbReference type="AlphaFoldDB" id="A0A8J4CQB3"/>
<reference evidence="2" key="1">
    <citation type="journal article" date="2021" name="Proc. Natl. Acad. Sci. U.S.A.">
        <title>Three genomes in the algal genus Volvox reveal the fate of a haploid sex-determining region after a transition to homothallism.</title>
        <authorList>
            <person name="Yamamoto K."/>
            <person name="Hamaji T."/>
            <person name="Kawai-Toyooka H."/>
            <person name="Matsuzaki R."/>
            <person name="Takahashi F."/>
            <person name="Nishimura Y."/>
            <person name="Kawachi M."/>
            <person name="Noguchi H."/>
            <person name="Minakuchi Y."/>
            <person name="Umen J.G."/>
            <person name="Toyoda A."/>
            <person name="Nozaki H."/>
        </authorList>
    </citation>
    <scope>NUCLEOTIDE SEQUENCE</scope>
    <source>
        <strain evidence="3">NIES-3785</strain>
        <strain evidence="2">NIES-3786</strain>
    </source>
</reference>
<evidence type="ECO:0000313" key="4">
    <source>
        <dbReference type="Proteomes" id="UP000747110"/>
    </source>
</evidence>
<evidence type="ECO:0000256" key="1">
    <source>
        <dbReference type="SAM" id="MobiDB-lite"/>
    </source>
</evidence>
<evidence type="ECO:0000313" key="3">
    <source>
        <dbReference type="EMBL" id="GIM10027.1"/>
    </source>
</evidence>
<accession>A0A8J4CQB3</accession>
<dbReference type="EMBL" id="BNCQ01000033">
    <property type="protein sequence ID" value="GIM10027.1"/>
    <property type="molecule type" value="Genomic_DNA"/>
</dbReference>
<dbReference type="Proteomes" id="UP000722791">
    <property type="component" value="Unassembled WGS sequence"/>
</dbReference>
<dbReference type="Proteomes" id="UP000747110">
    <property type="component" value="Unassembled WGS sequence"/>
</dbReference>
<evidence type="ECO:0000313" key="2">
    <source>
        <dbReference type="EMBL" id="GIL86174.1"/>
    </source>
</evidence>
<sequence>MAFRPPHSLPSLLGTSVCISWLQRVAGPATACTAGGGRRGLAAVRMEDEPYLIQAAGAPPPWEPPPHNPKSLKPKPVPSLPEILTRIQQAPNVVEVHNAYRRNSGCLPPPIAAAMFTRLAQLLAAAPPRSTTNTSAARTGRGQRGQGPLLAEICKSWDVFLHLTSAQHLAALVRASGETGLLQPTMHNAVVAAAAEVKSGGGTATMSPAAAVSGAHCNLVQRSLDVLLDLNGKELAEAGPQAVLDLSYGLMLADYAEPSTWRTLGPMLRMAQAQLQDGAAAAATGTPGGSSGNPDPGIDLAGKVLTWLKKKGLTV</sequence>
<comment type="caution">
    <text evidence="2">The sequence shown here is derived from an EMBL/GenBank/DDBJ whole genome shotgun (WGS) entry which is preliminary data.</text>
</comment>
<organism evidence="2 4">
    <name type="scientific">Volvox reticuliferus</name>
    <dbReference type="NCBI Taxonomy" id="1737510"/>
    <lineage>
        <taxon>Eukaryota</taxon>
        <taxon>Viridiplantae</taxon>
        <taxon>Chlorophyta</taxon>
        <taxon>core chlorophytes</taxon>
        <taxon>Chlorophyceae</taxon>
        <taxon>CS clade</taxon>
        <taxon>Chlamydomonadales</taxon>
        <taxon>Volvocaceae</taxon>
        <taxon>Volvox</taxon>
    </lineage>
</organism>
<feature type="region of interest" description="Disordered" evidence="1">
    <location>
        <begin position="57"/>
        <end position="76"/>
    </location>
</feature>
<name>A0A8J4CQB3_9CHLO</name>
<dbReference type="EMBL" id="BNCP01000035">
    <property type="protein sequence ID" value="GIL86174.1"/>
    <property type="molecule type" value="Genomic_DNA"/>
</dbReference>
<dbReference type="OrthoDB" id="541918at2759"/>
<protein>
    <submittedName>
        <fullName evidence="2">Uncharacterized protein</fullName>
    </submittedName>
</protein>
<feature type="compositionally biased region" description="Pro residues" evidence="1">
    <location>
        <begin position="58"/>
        <end position="68"/>
    </location>
</feature>
<proteinExistence type="predicted"/>
<keyword evidence="4" id="KW-1185">Reference proteome</keyword>
<gene>
    <name evidence="2" type="ORF">Vretifemale_14576</name>
    <name evidence="3" type="ORF">Vretimale_13810</name>
</gene>